<accession>A0A1T5BY72</accession>
<dbReference type="Gene3D" id="2.60.120.260">
    <property type="entry name" value="Galactose-binding domain-like"/>
    <property type="match status" value="1"/>
</dbReference>
<organism evidence="3 4">
    <name type="scientific">Sphingobacterium nematocida</name>
    <dbReference type="NCBI Taxonomy" id="1513896"/>
    <lineage>
        <taxon>Bacteria</taxon>
        <taxon>Pseudomonadati</taxon>
        <taxon>Bacteroidota</taxon>
        <taxon>Sphingobacteriia</taxon>
        <taxon>Sphingobacteriales</taxon>
        <taxon>Sphingobacteriaceae</taxon>
        <taxon>Sphingobacterium</taxon>
    </lineage>
</organism>
<dbReference type="Proteomes" id="UP000190150">
    <property type="component" value="Unassembled WGS sequence"/>
</dbReference>
<sequence>MKNSYKFLFSFAFSLFFIAQATWAQQLKVKVSAKENGYNRISVPQEFRAHMVNNSGMLRLKDKDGTEIPFILKSQENPIPLFSALQFKHSKNTGDSTETFLLNNESKKKINNYVLQIANATTQKKYSIEGSEDMQNWFGIVNNAILTELSNSEQTYTNKQIQFPLVDYRYIRIVLDNKTSAPIRILTIGELKTSQNKQQLEKIKDISYQLVNNRSEKETVITVSKKSNTPIDYLQIYVGSPKQYYRIANTSIDHKNDALPQRNRKSNQFSSEQFQLQTNIGGMYVLNQLYPETFSIKIDNEDNPPLQIDSILFYQSPIILVAEMDTKKEYNLMTDSNWTVPSYDLSKIELNLQPELPLAKLDKVEVVSKSTPTEKGNYGRIILTVCLALGAILIFYFGRGLLKDLKKD</sequence>
<dbReference type="STRING" id="1513896.SAMN05660841_00914"/>
<keyword evidence="1" id="KW-0472">Membrane</keyword>
<feature type="chain" id="PRO_5012301356" description="DUF3999 domain-containing protein" evidence="2">
    <location>
        <begin position="25"/>
        <end position="408"/>
    </location>
</feature>
<evidence type="ECO:0000313" key="4">
    <source>
        <dbReference type="Proteomes" id="UP000190150"/>
    </source>
</evidence>
<evidence type="ECO:0008006" key="5">
    <source>
        <dbReference type="Google" id="ProtNLM"/>
    </source>
</evidence>
<gene>
    <name evidence="3" type="ORF">SAMN05660841_00914</name>
</gene>
<proteinExistence type="predicted"/>
<evidence type="ECO:0000313" key="3">
    <source>
        <dbReference type="EMBL" id="SKB52116.1"/>
    </source>
</evidence>
<dbReference type="SUPFAM" id="SSF49785">
    <property type="entry name" value="Galactose-binding domain-like"/>
    <property type="match status" value="1"/>
</dbReference>
<keyword evidence="2" id="KW-0732">Signal</keyword>
<protein>
    <recommendedName>
        <fullName evidence="5">DUF3999 domain-containing protein</fullName>
    </recommendedName>
</protein>
<dbReference type="RefSeq" id="WP_079641646.1">
    <property type="nucleotide sequence ID" value="NZ_FUZF01000003.1"/>
</dbReference>
<dbReference type="EMBL" id="FUZF01000003">
    <property type="protein sequence ID" value="SKB52116.1"/>
    <property type="molecule type" value="Genomic_DNA"/>
</dbReference>
<dbReference type="InterPro" id="IPR008979">
    <property type="entry name" value="Galactose-bd-like_sf"/>
</dbReference>
<evidence type="ECO:0000256" key="1">
    <source>
        <dbReference type="SAM" id="Phobius"/>
    </source>
</evidence>
<keyword evidence="1" id="KW-1133">Transmembrane helix</keyword>
<dbReference type="AlphaFoldDB" id="A0A1T5BY72"/>
<dbReference type="OrthoDB" id="994644at2"/>
<dbReference type="InterPro" id="IPR025060">
    <property type="entry name" value="DUF3999"/>
</dbReference>
<reference evidence="4" key="1">
    <citation type="submission" date="2017-02" db="EMBL/GenBank/DDBJ databases">
        <authorList>
            <person name="Varghese N."/>
            <person name="Submissions S."/>
        </authorList>
    </citation>
    <scope>NUCLEOTIDE SEQUENCE [LARGE SCALE GENOMIC DNA]</scope>
    <source>
        <strain evidence="4">DSM 24091</strain>
    </source>
</reference>
<keyword evidence="4" id="KW-1185">Reference proteome</keyword>
<name>A0A1T5BY72_9SPHI</name>
<feature type="signal peptide" evidence="2">
    <location>
        <begin position="1"/>
        <end position="24"/>
    </location>
</feature>
<keyword evidence="1" id="KW-0812">Transmembrane</keyword>
<evidence type="ECO:0000256" key="2">
    <source>
        <dbReference type="SAM" id="SignalP"/>
    </source>
</evidence>
<dbReference type="Pfam" id="PF13163">
    <property type="entry name" value="DUF3999"/>
    <property type="match status" value="1"/>
</dbReference>
<feature type="transmembrane region" description="Helical" evidence="1">
    <location>
        <begin position="378"/>
        <end position="398"/>
    </location>
</feature>